<dbReference type="SUPFAM" id="SSF48576">
    <property type="entry name" value="Terpenoid synthases"/>
    <property type="match status" value="1"/>
</dbReference>
<evidence type="ECO:0000313" key="2">
    <source>
        <dbReference type="Proteomes" id="UP000272464"/>
    </source>
</evidence>
<evidence type="ECO:0008006" key="3">
    <source>
        <dbReference type="Google" id="ProtNLM"/>
    </source>
</evidence>
<comment type="caution">
    <text evidence="1">The sequence shown here is derived from an EMBL/GenBank/DDBJ whole genome shotgun (WGS) entry which is preliminary data.</text>
</comment>
<name>A0A3S1D577_9BACL</name>
<dbReference type="EMBL" id="RZNX01000004">
    <property type="protein sequence ID" value="RUT30589.1"/>
    <property type="molecule type" value="Genomic_DNA"/>
</dbReference>
<organism evidence="1 2">
    <name type="scientific">Paenibacillus zeisoli</name>
    <dbReference type="NCBI Taxonomy" id="2496267"/>
    <lineage>
        <taxon>Bacteria</taxon>
        <taxon>Bacillati</taxon>
        <taxon>Bacillota</taxon>
        <taxon>Bacilli</taxon>
        <taxon>Bacillales</taxon>
        <taxon>Paenibacillaceae</taxon>
        <taxon>Paenibacillus</taxon>
    </lineage>
</organism>
<protein>
    <recommendedName>
        <fullName evidence="3">Terpene synthase</fullName>
    </recommendedName>
</protein>
<evidence type="ECO:0000313" key="1">
    <source>
        <dbReference type="EMBL" id="RUT30589.1"/>
    </source>
</evidence>
<accession>A0A3S1D577</accession>
<dbReference type="CDD" id="cd00385">
    <property type="entry name" value="Isoprenoid_Biosyn_C1"/>
    <property type="match status" value="1"/>
</dbReference>
<dbReference type="AlphaFoldDB" id="A0A3S1D577"/>
<dbReference type="InterPro" id="IPR008949">
    <property type="entry name" value="Isoprenoid_synthase_dom_sf"/>
</dbReference>
<gene>
    <name evidence="1" type="ORF">EJP77_12235</name>
</gene>
<keyword evidence="2" id="KW-1185">Reference proteome</keyword>
<proteinExistence type="predicted"/>
<dbReference type="Proteomes" id="UP000272464">
    <property type="component" value="Unassembled WGS sequence"/>
</dbReference>
<dbReference type="RefSeq" id="WP_127199521.1">
    <property type="nucleotide sequence ID" value="NZ_RZNX01000004.1"/>
</dbReference>
<reference evidence="1 2" key="1">
    <citation type="submission" date="2018-12" db="EMBL/GenBank/DDBJ databases">
        <authorList>
            <person name="Sun L."/>
            <person name="Chen Z."/>
        </authorList>
    </citation>
    <scope>NUCLEOTIDE SEQUENCE [LARGE SCALE GENOMIC DNA]</scope>
    <source>
        <strain evidence="1 2">3-5-3</strain>
    </source>
</reference>
<dbReference type="OrthoDB" id="2645648at2"/>
<sequence>MRDWFDAYREDMQWAFDEAERIIGDMPGVFGTTGRKMLDEAHALKEDNPNNYISFLLPLWLRSCSELSIQDSRRLSLANIFGMMYFQTIDYVMDSPGETAPELLPLANLLQLEFINIYSSYFPAESPFWNYYRTYLKQWADAVTYENEENYYLDNPVRMAHKAAPIKLSVAGSLILSEQISLIPKLEEATDYTLITLQMLDDVMDWKKDMKEDNYNSLVAFVRAELQIPTDQAISPEQIEQVIYIKDGLNRYAEQAAANHLQVEDINELVPHLRDFSYHLLEELRNAAKNIEKDRIVLQTGGLNYWLSKNV</sequence>